<evidence type="ECO:0000313" key="1">
    <source>
        <dbReference type="EMBL" id="MPC71864.1"/>
    </source>
</evidence>
<organism evidence="1 2">
    <name type="scientific">Portunus trituberculatus</name>
    <name type="common">Swimming crab</name>
    <name type="synonym">Neptunus trituberculatus</name>
    <dbReference type="NCBI Taxonomy" id="210409"/>
    <lineage>
        <taxon>Eukaryota</taxon>
        <taxon>Metazoa</taxon>
        <taxon>Ecdysozoa</taxon>
        <taxon>Arthropoda</taxon>
        <taxon>Crustacea</taxon>
        <taxon>Multicrustacea</taxon>
        <taxon>Malacostraca</taxon>
        <taxon>Eumalacostraca</taxon>
        <taxon>Eucarida</taxon>
        <taxon>Decapoda</taxon>
        <taxon>Pleocyemata</taxon>
        <taxon>Brachyura</taxon>
        <taxon>Eubrachyura</taxon>
        <taxon>Portunoidea</taxon>
        <taxon>Portunidae</taxon>
        <taxon>Portuninae</taxon>
        <taxon>Portunus</taxon>
    </lineage>
</organism>
<proteinExistence type="predicted"/>
<sequence length="108" mass="12267">MATPTPASESTFVERTMNFPRSSFSEISMFTTSFGFPLLSLTILIPPQDPPKQRCLQRFTNLGDLRTYYSDFPWNDYCFSVRGLSLRAGHITEVIVSGMEAYIPHSFT</sequence>
<reference evidence="1 2" key="1">
    <citation type="submission" date="2019-05" db="EMBL/GenBank/DDBJ databases">
        <title>Another draft genome of Portunus trituberculatus and its Hox gene families provides insights of decapod evolution.</title>
        <authorList>
            <person name="Jeong J.-H."/>
            <person name="Song I."/>
            <person name="Kim S."/>
            <person name="Choi T."/>
            <person name="Kim D."/>
            <person name="Ryu S."/>
            <person name="Kim W."/>
        </authorList>
    </citation>
    <scope>NUCLEOTIDE SEQUENCE [LARGE SCALE GENOMIC DNA]</scope>
    <source>
        <tissue evidence="1">Muscle</tissue>
    </source>
</reference>
<gene>
    <name evidence="1" type="ORF">E2C01_066154</name>
</gene>
<dbReference type="Proteomes" id="UP000324222">
    <property type="component" value="Unassembled WGS sequence"/>
</dbReference>
<dbReference type="AlphaFoldDB" id="A0A5B7HTR5"/>
<name>A0A5B7HTR5_PORTR</name>
<evidence type="ECO:0000313" key="2">
    <source>
        <dbReference type="Proteomes" id="UP000324222"/>
    </source>
</evidence>
<protein>
    <submittedName>
        <fullName evidence="1">Uncharacterized protein</fullName>
    </submittedName>
</protein>
<accession>A0A5B7HTR5</accession>
<dbReference type="EMBL" id="VSRR010033696">
    <property type="protein sequence ID" value="MPC71864.1"/>
    <property type="molecule type" value="Genomic_DNA"/>
</dbReference>
<comment type="caution">
    <text evidence="1">The sequence shown here is derived from an EMBL/GenBank/DDBJ whole genome shotgun (WGS) entry which is preliminary data.</text>
</comment>
<keyword evidence="2" id="KW-1185">Reference proteome</keyword>